<comment type="caution">
    <text evidence="2">The sequence shown here is derived from an EMBL/GenBank/DDBJ whole genome shotgun (WGS) entry which is preliminary data.</text>
</comment>
<evidence type="ECO:0000313" key="2">
    <source>
        <dbReference type="EMBL" id="KAL2798003.1"/>
    </source>
</evidence>
<organism evidence="2 3">
    <name type="scientific">Aspergillus keveii</name>
    <dbReference type="NCBI Taxonomy" id="714993"/>
    <lineage>
        <taxon>Eukaryota</taxon>
        <taxon>Fungi</taxon>
        <taxon>Dikarya</taxon>
        <taxon>Ascomycota</taxon>
        <taxon>Pezizomycotina</taxon>
        <taxon>Eurotiomycetes</taxon>
        <taxon>Eurotiomycetidae</taxon>
        <taxon>Eurotiales</taxon>
        <taxon>Aspergillaceae</taxon>
        <taxon>Aspergillus</taxon>
        <taxon>Aspergillus subgen. Nidulantes</taxon>
    </lineage>
</organism>
<protein>
    <submittedName>
        <fullName evidence="2">Uncharacterized protein</fullName>
    </submittedName>
</protein>
<evidence type="ECO:0000313" key="3">
    <source>
        <dbReference type="Proteomes" id="UP001610563"/>
    </source>
</evidence>
<sequence>MVRDNRSPLVLAVYAVVLATMLEADERMSGHHASRPVLGHTLDVELGPSPLIYRGSAQR</sequence>
<keyword evidence="1" id="KW-0732">Signal</keyword>
<reference evidence="2 3" key="1">
    <citation type="submission" date="2024-07" db="EMBL/GenBank/DDBJ databases">
        <title>Section-level genome sequencing and comparative genomics of Aspergillus sections Usti and Cavernicolus.</title>
        <authorList>
            <consortium name="Lawrence Berkeley National Laboratory"/>
            <person name="Nybo J.L."/>
            <person name="Vesth T.C."/>
            <person name="Theobald S."/>
            <person name="Frisvad J.C."/>
            <person name="Larsen T.O."/>
            <person name="Kjaerboelling I."/>
            <person name="Rothschild-Mancinelli K."/>
            <person name="Lyhne E.K."/>
            <person name="Kogle M.E."/>
            <person name="Barry K."/>
            <person name="Clum A."/>
            <person name="Na H."/>
            <person name="Ledsgaard L."/>
            <person name="Lin J."/>
            <person name="Lipzen A."/>
            <person name="Kuo A."/>
            <person name="Riley R."/>
            <person name="Mondo S."/>
            <person name="Labutti K."/>
            <person name="Haridas S."/>
            <person name="Pangalinan J."/>
            <person name="Salamov A.A."/>
            <person name="Simmons B.A."/>
            <person name="Magnuson J.K."/>
            <person name="Chen J."/>
            <person name="Drula E."/>
            <person name="Henrissat B."/>
            <person name="Wiebenga A."/>
            <person name="Lubbers R.J."/>
            <person name="Gomes A.C."/>
            <person name="Makela M.R."/>
            <person name="Stajich J."/>
            <person name="Grigoriev I.V."/>
            <person name="Mortensen U.H."/>
            <person name="De Vries R.P."/>
            <person name="Baker S.E."/>
            <person name="Andersen M.R."/>
        </authorList>
    </citation>
    <scope>NUCLEOTIDE SEQUENCE [LARGE SCALE GENOMIC DNA]</scope>
    <source>
        <strain evidence="2 3">CBS 209.92</strain>
    </source>
</reference>
<evidence type="ECO:0000256" key="1">
    <source>
        <dbReference type="SAM" id="SignalP"/>
    </source>
</evidence>
<accession>A0ABR4GG50</accession>
<gene>
    <name evidence="2" type="ORF">BJX66DRAFT_61898</name>
</gene>
<feature type="signal peptide" evidence="1">
    <location>
        <begin position="1"/>
        <end position="24"/>
    </location>
</feature>
<proteinExistence type="predicted"/>
<dbReference type="Proteomes" id="UP001610563">
    <property type="component" value="Unassembled WGS sequence"/>
</dbReference>
<name>A0ABR4GG50_9EURO</name>
<dbReference type="EMBL" id="JBFTWV010000015">
    <property type="protein sequence ID" value="KAL2798003.1"/>
    <property type="molecule type" value="Genomic_DNA"/>
</dbReference>
<feature type="chain" id="PRO_5046382172" evidence="1">
    <location>
        <begin position="25"/>
        <end position="59"/>
    </location>
</feature>
<keyword evidence="3" id="KW-1185">Reference proteome</keyword>